<gene>
    <name evidence="2" type="ORF">UT72_C0005G0010</name>
</gene>
<evidence type="ECO:0000313" key="3">
    <source>
        <dbReference type="Proteomes" id="UP000034687"/>
    </source>
</evidence>
<evidence type="ECO:0000313" key="2">
    <source>
        <dbReference type="EMBL" id="KKR39594.1"/>
    </source>
</evidence>
<proteinExistence type="predicted"/>
<keyword evidence="1" id="KW-0812">Transmembrane</keyword>
<sequence>MKLQKGITIVEIILYLALLSIFMLVLLDIFMGGINLQFESEGTSAVQTDGQFIMARLMSDLKNADSVTTPQILGVSSPSLVFISSGVTFTYSLAGGVLSLTRSGETLALNSLETNVTALNFTRLGNVGGKPTIKIDLTIESKTLRPGLKPETRSYQTTFGLR</sequence>
<reference evidence="2 3" key="1">
    <citation type="journal article" date="2015" name="Nature">
        <title>rRNA introns, odd ribosomes, and small enigmatic genomes across a large radiation of phyla.</title>
        <authorList>
            <person name="Brown C.T."/>
            <person name="Hug L.A."/>
            <person name="Thomas B.C."/>
            <person name="Sharon I."/>
            <person name="Castelle C.J."/>
            <person name="Singh A."/>
            <person name="Wilkins M.J."/>
            <person name="Williams K.H."/>
            <person name="Banfield J.F."/>
        </authorList>
    </citation>
    <scope>NUCLEOTIDE SEQUENCE [LARGE SCALE GENOMIC DNA]</scope>
</reference>
<dbReference type="Proteomes" id="UP000034687">
    <property type="component" value="Unassembled WGS sequence"/>
</dbReference>
<dbReference type="AlphaFoldDB" id="A0A0G0QGY0"/>
<comment type="caution">
    <text evidence="2">The sequence shown here is derived from an EMBL/GenBank/DDBJ whole genome shotgun (WGS) entry which is preliminary data.</text>
</comment>
<feature type="transmembrane region" description="Helical" evidence="1">
    <location>
        <begin position="12"/>
        <end position="34"/>
    </location>
</feature>
<evidence type="ECO:0000256" key="1">
    <source>
        <dbReference type="SAM" id="Phobius"/>
    </source>
</evidence>
<accession>A0A0G0QGY0</accession>
<keyword evidence="1" id="KW-1133">Transmembrane helix</keyword>
<keyword evidence="1" id="KW-0472">Membrane</keyword>
<organism evidence="2 3">
    <name type="scientific">Candidatus Woesebacteria bacterium GW2011_GWB1_40_101</name>
    <dbReference type="NCBI Taxonomy" id="1618575"/>
    <lineage>
        <taxon>Bacteria</taxon>
        <taxon>Candidatus Woeseibacteriota</taxon>
    </lineage>
</organism>
<name>A0A0G0QGY0_9BACT</name>
<feature type="transmembrane region" description="Helical" evidence="1">
    <location>
        <begin position="80"/>
        <end position="100"/>
    </location>
</feature>
<dbReference type="EMBL" id="LBXW01000005">
    <property type="protein sequence ID" value="KKR39594.1"/>
    <property type="molecule type" value="Genomic_DNA"/>
</dbReference>
<protein>
    <submittedName>
        <fullName evidence="2">Uncharacterized protein</fullName>
    </submittedName>
</protein>